<dbReference type="AlphaFoldDB" id="A0A1Q9DIP2"/>
<comment type="caution">
    <text evidence="2">The sequence shown here is derived from an EMBL/GenBank/DDBJ whole genome shotgun (WGS) entry which is preliminary data.</text>
</comment>
<sequence length="1088" mass="122714">MVRSLASSDSSDSDAASLSSLSRDSSVGSEGAVARRARAEQLNAERHRENAKQWFKRQSLDGLLQLARPQLVPARAEGLLQDAQLLQRLCDEAIPPNDHTWIYSDQVGNSESPARHRVEQRTQLLLQQSLAPRLRTKEPTTFVQRAITTAGGNLYRDFIFLVWPLFTDQDRLEFQTWYYNHDGTGVQPDVPEHVPSSSSGIRREHCAAVPRGLLYEPRSVIGHKALNTVKEALLQHPHLTAHYQQAAAQSLQQRKGRTIDACLADAWRQCTKCLGRTRPLPPAQQELSLRAFWSAKRHLRYCQTLVKHYNAPVIWYVSHSSPNRVRTLLPGSVRRLWPLIQLWRAAISFQKQDRMLRQKVKERKIAKVDHLISVAQEADKRGLSTLHQLLKHLKPKAPKRSIHFRRADGQLMGIEEEMDKLRAFFSELYQADAHIPTPHFLQEALQVESWEVTAALHSMPAHKALPPGQVPARLWKLAARSVETELLHDFNAALQPGELCFPHHWHDSYLALLAKPHKAPNCPSNLRPINLLVAEFKRACTALPKLLACLQSFGMEVSLEKTVALLAIKGPAAAALLKQYTKRVKGARVLRLFQGGEELTLPLRREHDYLGVKISYHHYERATVKHRTSLAWVAFNRLHSLLKHQLIPLRKRVLLWQACVWAVLRYGLTATGLDPHSAQQLRRLSKPCEWCGDSQYTRTTPKLRSMAHLAEQGDDQLIQAQAEFAQFGAYMKAGLPSSTGAPSTAPSLGDTEATEEQAREMDVDRDRRRTQRDEGDNSTPPPKWAKGDNKGADKSLEPASGKGGQVSKDHVEPSSKTPGSGSTQPPPTSGQQETSRDRDQTEAGWNQHGYRSWPTRRGDKEDLKEVIRAMGRLSLRLEDQLSVFSLDVEFILFLQTDASGNKFSITASLYAAAQQWHRQKESDPASLTQPMRNILLHCLFSALLEHLEKLETDSDMMAQVRQMGLVEGEAHLFLQWDAAQGKHIKAQVEPLSHREAVESVRVLLRLATFPHVVGRFHALRKLTAAPSGDVIPFTLMAQNRTAESHQLYNLMHRLARNSVWHLIGATMRPTKIGRSPLAKQLDKMIQNL</sequence>
<keyword evidence="3" id="KW-1185">Reference proteome</keyword>
<feature type="region of interest" description="Disordered" evidence="1">
    <location>
        <begin position="1"/>
        <end position="50"/>
    </location>
</feature>
<feature type="compositionally biased region" description="Low complexity" evidence="1">
    <location>
        <begin position="1"/>
        <end position="26"/>
    </location>
</feature>
<feature type="region of interest" description="Disordered" evidence="1">
    <location>
        <begin position="737"/>
        <end position="857"/>
    </location>
</feature>
<proteinExistence type="predicted"/>
<gene>
    <name evidence="2" type="ORF">AK812_SmicGene22884</name>
</gene>
<reference evidence="2 3" key="1">
    <citation type="submission" date="2016-02" db="EMBL/GenBank/DDBJ databases">
        <title>Genome analysis of coral dinoflagellate symbionts highlights evolutionary adaptations to a symbiotic lifestyle.</title>
        <authorList>
            <person name="Aranda M."/>
            <person name="Li Y."/>
            <person name="Liew Y.J."/>
            <person name="Baumgarten S."/>
            <person name="Simakov O."/>
            <person name="Wilson M."/>
            <person name="Piel J."/>
            <person name="Ashoor H."/>
            <person name="Bougouffa S."/>
            <person name="Bajic V.B."/>
            <person name="Ryu T."/>
            <person name="Ravasi T."/>
            <person name="Bayer T."/>
            <person name="Micklem G."/>
            <person name="Kim H."/>
            <person name="Bhak J."/>
            <person name="Lajeunesse T.C."/>
            <person name="Voolstra C.R."/>
        </authorList>
    </citation>
    <scope>NUCLEOTIDE SEQUENCE [LARGE SCALE GENOMIC DNA]</scope>
    <source>
        <strain evidence="2 3">CCMP2467</strain>
    </source>
</reference>
<evidence type="ECO:0000313" key="3">
    <source>
        <dbReference type="Proteomes" id="UP000186817"/>
    </source>
</evidence>
<feature type="compositionally biased region" description="Low complexity" evidence="1">
    <location>
        <begin position="737"/>
        <end position="747"/>
    </location>
</feature>
<dbReference type="OrthoDB" id="424658at2759"/>
<name>A0A1Q9DIP2_SYMMI</name>
<feature type="compositionally biased region" description="Low complexity" evidence="1">
    <location>
        <begin position="814"/>
        <end position="823"/>
    </location>
</feature>
<dbReference type="Proteomes" id="UP000186817">
    <property type="component" value="Unassembled WGS sequence"/>
</dbReference>
<feature type="compositionally biased region" description="Basic and acidic residues" evidence="1">
    <location>
        <begin position="756"/>
        <end position="775"/>
    </location>
</feature>
<accession>A0A1Q9DIP2</accession>
<organism evidence="2 3">
    <name type="scientific">Symbiodinium microadriaticum</name>
    <name type="common">Dinoflagellate</name>
    <name type="synonym">Zooxanthella microadriatica</name>
    <dbReference type="NCBI Taxonomy" id="2951"/>
    <lineage>
        <taxon>Eukaryota</taxon>
        <taxon>Sar</taxon>
        <taxon>Alveolata</taxon>
        <taxon>Dinophyceae</taxon>
        <taxon>Suessiales</taxon>
        <taxon>Symbiodiniaceae</taxon>
        <taxon>Symbiodinium</taxon>
    </lineage>
</organism>
<feature type="compositionally biased region" description="Basic and acidic residues" evidence="1">
    <location>
        <begin position="37"/>
        <end position="50"/>
    </location>
</feature>
<evidence type="ECO:0000313" key="2">
    <source>
        <dbReference type="EMBL" id="OLP95026.1"/>
    </source>
</evidence>
<dbReference type="EMBL" id="LSRX01000519">
    <property type="protein sequence ID" value="OLP95026.1"/>
    <property type="molecule type" value="Genomic_DNA"/>
</dbReference>
<feature type="compositionally biased region" description="Basic and acidic residues" evidence="1">
    <location>
        <begin position="785"/>
        <end position="796"/>
    </location>
</feature>
<protein>
    <submittedName>
        <fullName evidence="2">Uncharacterized protein</fullName>
    </submittedName>
</protein>
<evidence type="ECO:0000256" key="1">
    <source>
        <dbReference type="SAM" id="MobiDB-lite"/>
    </source>
</evidence>